<evidence type="ECO:0000256" key="1">
    <source>
        <dbReference type="ARBA" id="ARBA00009350"/>
    </source>
</evidence>
<gene>
    <name evidence="3" type="ORF">UU50_C0003G0006</name>
</gene>
<comment type="similarity">
    <text evidence="1 2">Belongs to the UPF0251 family.</text>
</comment>
<dbReference type="Proteomes" id="UP000033930">
    <property type="component" value="Unassembled WGS sequence"/>
</dbReference>
<sequence>MKNNDIIISIKYMPRPRLCRKIEFNPSITFFKPQGIPMRELEIVELTAEEIEAYRLRHDKNMEQTKAAKKMQTSQSTYQRILISANKKIADALINGKAIKIKVIT</sequence>
<evidence type="ECO:0000313" key="4">
    <source>
        <dbReference type="Proteomes" id="UP000033930"/>
    </source>
</evidence>
<evidence type="ECO:0000256" key="2">
    <source>
        <dbReference type="HAMAP-Rule" id="MF_00674"/>
    </source>
</evidence>
<dbReference type="InterPro" id="IPR002852">
    <property type="entry name" value="UPF0251"/>
</dbReference>
<comment type="caution">
    <text evidence="3">The sequence shown here is derived from an EMBL/GenBank/DDBJ whole genome shotgun (WGS) entry which is preliminary data.</text>
</comment>
<reference evidence="3 4" key="1">
    <citation type="journal article" date="2015" name="Nature">
        <title>rRNA introns, odd ribosomes, and small enigmatic genomes across a large radiation of phyla.</title>
        <authorList>
            <person name="Brown C.T."/>
            <person name="Hug L.A."/>
            <person name="Thomas B.C."/>
            <person name="Sharon I."/>
            <person name="Castelle C.J."/>
            <person name="Singh A."/>
            <person name="Wilkins M.J."/>
            <person name="Williams K.H."/>
            <person name="Banfield J.F."/>
        </authorList>
    </citation>
    <scope>NUCLEOTIDE SEQUENCE [LARGE SCALE GENOMIC DNA]</scope>
</reference>
<dbReference type="AlphaFoldDB" id="A0A0G0VJC9"/>
<name>A0A0G0VJC9_9BACT</name>
<protein>
    <recommendedName>
        <fullName evidence="2">UPF0251 protein UU50_C0003G0006</fullName>
    </recommendedName>
</protein>
<dbReference type="PANTHER" id="PTHR37478">
    <property type="match status" value="1"/>
</dbReference>
<dbReference type="PANTHER" id="PTHR37478:SF2">
    <property type="entry name" value="UPF0251 PROTEIN TK0562"/>
    <property type="match status" value="1"/>
</dbReference>
<proteinExistence type="inferred from homology"/>
<organism evidence="3 4">
    <name type="scientific">Candidatus Uhrbacteria bacterium GW2011_GWC1_41_20</name>
    <dbReference type="NCBI Taxonomy" id="1618983"/>
    <lineage>
        <taxon>Bacteria</taxon>
        <taxon>Candidatus Uhriibacteriota</taxon>
    </lineage>
</organism>
<dbReference type="EMBL" id="LCAW01000003">
    <property type="protein sequence ID" value="KKR99701.1"/>
    <property type="molecule type" value="Genomic_DNA"/>
</dbReference>
<accession>A0A0G0VJC9</accession>
<evidence type="ECO:0000313" key="3">
    <source>
        <dbReference type="EMBL" id="KKR99701.1"/>
    </source>
</evidence>
<dbReference type="HAMAP" id="MF_00674">
    <property type="entry name" value="UPF0251"/>
    <property type="match status" value="1"/>
</dbReference>
<dbReference type="Pfam" id="PF02001">
    <property type="entry name" value="DUF134"/>
    <property type="match status" value="1"/>
</dbReference>